<dbReference type="SUPFAM" id="SSF54106">
    <property type="entry name" value="LysM domain"/>
    <property type="match status" value="1"/>
</dbReference>
<dbReference type="AlphaFoldDB" id="A0A934R9M9"/>
<reference evidence="2" key="1">
    <citation type="submission" date="2021-01" db="EMBL/GenBank/DDBJ databases">
        <title>Modified the classification status of verrucomicrobia.</title>
        <authorList>
            <person name="Feng X."/>
        </authorList>
    </citation>
    <scope>NUCLEOTIDE SEQUENCE</scope>
    <source>
        <strain evidence="2">JCM 18052</strain>
    </source>
</reference>
<accession>A0A934R9M9</accession>
<gene>
    <name evidence="2" type="ORF">JIN84_22760</name>
</gene>
<protein>
    <submittedName>
        <fullName evidence="2">LysM peptidoglycan-binding domain-containing protein</fullName>
    </submittedName>
</protein>
<dbReference type="Proteomes" id="UP000600139">
    <property type="component" value="Unassembled WGS sequence"/>
</dbReference>
<dbReference type="Gene3D" id="3.10.350.10">
    <property type="entry name" value="LysM domain"/>
    <property type="match status" value="1"/>
</dbReference>
<evidence type="ECO:0000259" key="1">
    <source>
        <dbReference type="PROSITE" id="PS51782"/>
    </source>
</evidence>
<evidence type="ECO:0000313" key="2">
    <source>
        <dbReference type="EMBL" id="MBK1818458.1"/>
    </source>
</evidence>
<comment type="caution">
    <text evidence="2">The sequence shown here is derived from an EMBL/GenBank/DDBJ whole genome shotgun (WGS) entry which is preliminary data.</text>
</comment>
<organism evidence="2 3">
    <name type="scientific">Luteolibacter yonseiensis</name>
    <dbReference type="NCBI Taxonomy" id="1144680"/>
    <lineage>
        <taxon>Bacteria</taxon>
        <taxon>Pseudomonadati</taxon>
        <taxon>Verrucomicrobiota</taxon>
        <taxon>Verrucomicrobiia</taxon>
        <taxon>Verrucomicrobiales</taxon>
        <taxon>Verrucomicrobiaceae</taxon>
        <taxon>Luteolibacter</taxon>
    </lineage>
</organism>
<dbReference type="CDD" id="cd00118">
    <property type="entry name" value="LysM"/>
    <property type="match status" value="1"/>
</dbReference>
<dbReference type="EMBL" id="JAENIK010000013">
    <property type="protein sequence ID" value="MBK1818458.1"/>
    <property type="molecule type" value="Genomic_DNA"/>
</dbReference>
<dbReference type="RefSeq" id="WP_200353403.1">
    <property type="nucleotide sequence ID" value="NZ_BAABHZ010000002.1"/>
</dbReference>
<dbReference type="SMART" id="SM00257">
    <property type="entry name" value="LysM"/>
    <property type="match status" value="1"/>
</dbReference>
<name>A0A934R9M9_9BACT</name>
<evidence type="ECO:0000313" key="3">
    <source>
        <dbReference type="Proteomes" id="UP000600139"/>
    </source>
</evidence>
<dbReference type="InterPro" id="IPR018392">
    <property type="entry name" value="LysM"/>
</dbReference>
<dbReference type="InterPro" id="IPR036779">
    <property type="entry name" value="LysM_dom_sf"/>
</dbReference>
<dbReference type="Pfam" id="PF01476">
    <property type="entry name" value="LysM"/>
    <property type="match status" value="1"/>
</dbReference>
<feature type="domain" description="LysM" evidence="1">
    <location>
        <begin position="133"/>
        <end position="177"/>
    </location>
</feature>
<keyword evidence="3" id="KW-1185">Reference proteome</keyword>
<sequence length="294" mass="32308">MSLWTVFKLFAALGVMVVMAFTGALAYHILVAPLDGLFAKIIPNPAEVIGTQPDADFAKMLDSTELPDIDPGEKAFQKAHELLALGELAEAREKLTAIVNVYPTSSAAPTARRIVGEMNLDEILSTKRMEGKKSHIVKRGNSFLGIASQYKTTLDMIMFLNGMMELKNIQPGEELIVMPLEFRLLIEPQRKSISVWDDGKFVREYPILHMAATPPAKGKTTIASKAAELDGHRVQPQSKDYRAAEKVIQLAKPTLQIRGASGAGEDAPRGIVIRSQDMEEISLLTRVGNEVEIR</sequence>
<proteinExistence type="predicted"/>
<dbReference type="PROSITE" id="PS51782">
    <property type="entry name" value="LYSM"/>
    <property type="match status" value="1"/>
</dbReference>